<accession>A0A6S7KHZ8</accession>
<gene>
    <name evidence="1" type="ORF">PACLA_8A005785</name>
</gene>
<dbReference type="PROSITE" id="PS00018">
    <property type="entry name" value="EF_HAND_1"/>
    <property type="match status" value="1"/>
</dbReference>
<dbReference type="PROSITE" id="PS50222">
    <property type="entry name" value="EF_HAND_2"/>
    <property type="match status" value="1"/>
</dbReference>
<evidence type="ECO:0000313" key="1">
    <source>
        <dbReference type="EMBL" id="CAB4043688.1"/>
    </source>
</evidence>
<sequence length="51" mass="5661">MALLKDIMERDGTNPSLSDLENCKVEILKIVDTNKDGKVSRDELSLLLSAQ</sequence>
<reference evidence="1" key="1">
    <citation type="submission" date="2020-04" db="EMBL/GenBank/DDBJ databases">
        <authorList>
            <person name="Alioto T."/>
            <person name="Alioto T."/>
            <person name="Gomez Garrido J."/>
        </authorList>
    </citation>
    <scope>NUCLEOTIDE SEQUENCE</scope>
    <source>
        <strain evidence="1">A484AB</strain>
    </source>
</reference>
<organism evidence="1 2">
    <name type="scientific">Paramuricea clavata</name>
    <name type="common">Red gorgonian</name>
    <name type="synonym">Violescent sea-whip</name>
    <dbReference type="NCBI Taxonomy" id="317549"/>
    <lineage>
        <taxon>Eukaryota</taxon>
        <taxon>Metazoa</taxon>
        <taxon>Cnidaria</taxon>
        <taxon>Anthozoa</taxon>
        <taxon>Octocorallia</taxon>
        <taxon>Malacalcyonacea</taxon>
        <taxon>Plexauridae</taxon>
        <taxon>Paramuricea</taxon>
    </lineage>
</organism>
<dbReference type="InterPro" id="IPR018247">
    <property type="entry name" value="EF_Hand_1_Ca_BS"/>
</dbReference>
<dbReference type="Pfam" id="PF13202">
    <property type="entry name" value="EF-hand_5"/>
    <property type="match status" value="1"/>
</dbReference>
<dbReference type="InterPro" id="IPR002048">
    <property type="entry name" value="EF_hand_dom"/>
</dbReference>
<protein>
    <submittedName>
        <fullName evidence="1">---NA</fullName>
    </submittedName>
</protein>
<dbReference type="Proteomes" id="UP001152795">
    <property type="component" value="Unassembled WGS sequence"/>
</dbReference>
<dbReference type="Gene3D" id="1.10.238.10">
    <property type="entry name" value="EF-hand"/>
    <property type="match status" value="1"/>
</dbReference>
<dbReference type="OrthoDB" id="293868at2759"/>
<comment type="caution">
    <text evidence="1">The sequence shown here is derived from an EMBL/GenBank/DDBJ whole genome shotgun (WGS) entry which is preliminary data.</text>
</comment>
<keyword evidence="2" id="KW-1185">Reference proteome</keyword>
<dbReference type="EMBL" id="CACRXK020032911">
    <property type="protein sequence ID" value="CAB4043688.1"/>
    <property type="molecule type" value="Genomic_DNA"/>
</dbReference>
<dbReference type="GO" id="GO:0005509">
    <property type="term" value="F:calcium ion binding"/>
    <property type="evidence" value="ECO:0007669"/>
    <property type="project" value="InterPro"/>
</dbReference>
<dbReference type="InterPro" id="IPR011992">
    <property type="entry name" value="EF-hand-dom_pair"/>
</dbReference>
<name>A0A6S7KHZ8_PARCT</name>
<dbReference type="SUPFAM" id="SSF47473">
    <property type="entry name" value="EF-hand"/>
    <property type="match status" value="1"/>
</dbReference>
<evidence type="ECO:0000313" key="2">
    <source>
        <dbReference type="Proteomes" id="UP001152795"/>
    </source>
</evidence>
<dbReference type="AlphaFoldDB" id="A0A6S7KHZ8"/>
<proteinExistence type="predicted"/>